<feature type="region of interest" description="Disordered" evidence="8">
    <location>
        <begin position="522"/>
        <end position="581"/>
    </location>
</feature>
<feature type="compositionally biased region" description="Polar residues" evidence="8">
    <location>
        <begin position="206"/>
        <end position="219"/>
    </location>
</feature>
<comment type="subcellular location">
    <subcellularLocation>
        <location evidence="1">Membrane</location>
        <topology evidence="1">Single-pass membrane protein</topology>
    </subcellularLocation>
</comment>
<gene>
    <name evidence="10" type="primary">LOC116945166</name>
</gene>
<evidence type="ECO:0000313" key="10">
    <source>
        <dbReference type="RefSeq" id="XP_032815267.1"/>
    </source>
</evidence>
<feature type="compositionally biased region" description="Polar residues" evidence="8">
    <location>
        <begin position="33"/>
        <end position="45"/>
    </location>
</feature>
<feature type="compositionally biased region" description="Basic and acidic residues" evidence="8">
    <location>
        <begin position="526"/>
        <end position="536"/>
    </location>
</feature>
<feature type="compositionally biased region" description="Polar residues" evidence="8">
    <location>
        <begin position="121"/>
        <end position="138"/>
    </location>
</feature>
<keyword evidence="9" id="KW-1185">Reference proteome</keyword>
<organism evidence="9 10">
    <name type="scientific">Petromyzon marinus</name>
    <name type="common">Sea lamprey</name>
    <dbReference type="NCBI Taxonomy" id="7757"/>
    <lineage>
        <taxon>Eukaryota</taxon>
        <taxon>Metazoa</taxon>
        <taxon>Chordata</taxon>
        <taxon>Craniata</taxon>
        <taxon>Vertebrata</taxon>
        <taxon>Cyclostomata</taxon>
        <taxon>Hyperoartia</taxon>
        <taxon>Petromyzontiformes</taxon>
        <taxon>Petromyzontidae</taxon>
        <taxon>Petromyzon</taxon>
    </lineage>
</organism>
<keyword evidence="4" id="KW-1133">Transmembrane helix</keyword>
<feature type="region of interest" description="Disordered" evidence="8">
    <location>
        <begin position="669"/>
        <end position="701"/>
    </location>
</feature>
<feature type="compositionally biased region" description="Low complexity" evidence="8">
    <location>
        <begin position="66"/>
        <end position="79"/>
    </location>
</feature>
<dbReference type="GO" id="GO:1904115">
    <property type="term" value="C:axon cytoplasm"/>
    <property type="evidence" value="ECO:0007669"/>
    <property type="project" value="GOC"/>
</dbReference>
<feature type="coiled-coil region" evidence="7">
    <location>
        <begin position="432"/>
        <end position="487"/>
    </location>
</feature>
<dbReference type="PANTHER" id="PTHR16208">
    <property type="entry name" value="MICROTUBULE-ASSOCIATED PROTEIN/SYNTAPHILIN"/>
    <property type="match status" value="1"/>
</dbReference>
<proteinExistence type="predicted"/>
<dbReference type="Pfam" id="PF15290">
    <property type="entry name" value="Syntaphilin"/>
    <property type="match status" value="1"/>
</dbReference>
<feature type="compositionally biased region" description="Gly residues" evidence="8">
    <location>
        <begin position="145"/>
        <end position="157"/>
    </location>
</feature>
<feature type="compositionally biased region" description="Acidic residues" evidence="8">
    <location>
        <begin position="110"/>
        <end position="120"/>
    </location>
</feature>
<keyword evidence="6" id="KW-0472">Membrane</keyword>
<evidence type="ECO:0000313" key="9">
    <source>
        <dbReference type="Proteomes" id="UP001318040"/>
    </source>
</evidence>
<dbReference type="GO" id="GO:0005881">
    <property type="term" value="C:cytoplasmic microtubule"/>
    <property type="evidence" value="ECO:0007669"/>
    <property type="project" value="TreeGrafter"/>
</dbReference>
<dbReference type="InterPro" id="IPR028197">
    <property type="entry name" value="Syntaphilin/Syntabulin"/>
</dbReference>
<evidence type="ECO:0000256" key="7">
    <source>
        <dbReference type="SAM" id="Coils"/>
    </source>
</evidence>
<feature type="compositionally biased region" description="Low complexity" evidence="8">
    <location>
        <begin position="669"/>
        <end position="684"/>
    </location>
</feature>
<feature type="compositionally biased region" description="Gly residues" evidence="8">
    <location>
        <begin position="563"/>
        <end position="580"/>
    </location>
</feature>
<evidence type="ECO:0000256" key="3">
    <source>
        <dbReference type="ARBA" id="ARBA00022692"/>
    </source>
</evidence>
<dbReference type="PANTHER" id="PTHR16208:SF4">
    <property type="entry name" value="SYNTABULIN"/>
    <property type="match status" value="1"/>
</dbReference>
<evidence type="ECO:0000256" key="8">
    <source>
        <dbReference type="SAM" id="MobiDB-lite"/>
    </source>
</evidence>
<accession>A0AAJ7TET2</accession>
<evidence type="ECO:0000256" key="6">
    <source>
        <dbReference type="ARBA" id="ARBA00023136"/>
    </source>
</evidence>
<dbReference type="RefSeq" id="XP_032815267.1">
    <property type="nucleotide sequence ID" value="XM_032959376.1"/>
</dbReference>
<feature type="compositionally biased region" description="Low complexity" evidence="8">
    <location>
        <begin position="354"/>
        <end position="373"/>
    </location>
</feature>
<protein>
    <submittedName>
        <fullName evidence="10">Syntaphilin-like</fullName>
    </submittedName>
</protein>
<dbReference type="Proteomes" id="UP001318040">
    <property type="component" value="Chromosome 23"/>
</dbReference>
<dbReference type="KEGG" id="pmrn:116945166"/>
<evidence type="ECO:0000256" key="4">
    <source>
        <dbReference type="ARBA" id="ARBA00022989"/>
    </source>
</evidence>
<name>A0AAJ7TET2_PETMA</name>
<dbReference type="GO" id="GO:0019896">
    <property type="term" value="P:axonal transport of mitochondrion"/>
    <property type="evidence" value="ECO:0007669"/>
    <property type="project" value="TreeGrafter"/>
</dbReference>
<dbReference type="GO" id="GO:0016020">
    <property type="term" value="C:membrane"/>
    <property type="evidence" value="ECO:0007669"/>
    <property type="project" value="UniProtKB-SubCell"/>
</dbReference>
<evidence type="ECO:0000256" key="2">
    <source>
        <dbReference type="ARBA" id="ARBA00022553"/>
    </source>
</evidence>
<evidence type="ECO:0000256" key="1">
    <source>
        <dbReference type="ARBA" id="ARBA00004167"/>
    </source>
</evidence>
<reference evidence="10" key="1">
    <citation type="submission" date="2025-08" db="UniProtKB">
        <authorList>
            <consortium name="RefSeq"/>
        </authorList>
    </citation>
    <scope>IDENTIFICATION</scope>
    <source>
        <tissue evidence="10">Sperm</tissue>
    </source>
</reference>
<dbReference type="AlphaFoldDB" id="A0AAJ7TET2"/>
<sequence>MHAAAADNERQQQQQTDFICSEMGPFTDIKGQKPQSRSCAGSSRSRIPRLVSRHSPDGPDEGGGTTTPSSTPSTPATPAQVPGLAGPPERSRRREQRSGSSQSGGGGGGGDEDDEGDDTDCSSSHIWSPAQSNSSSLLTLHGDRSGGGGGCGGGGGAAAATAVEPSAQQKRPRDLSGQITSGGVRRFGSGRDPVSRPQPTGCEADISSSGSTNSASCMSLSEHGARGARITGAQSLRTPSPCRGLAETPALTRPSPGRVPPPLPSPSGLIASSVAGSASARPSALPLLLPLRCAAPHSLALGPRSPAKPLPSPTTGSPRDGPIPLLTLLTETTVGSADPQTGGLVSPPGPPTRGSGLLALSPASSSSSSSSSLNRVGDASSPPARRWRYPSSSEGHGARSTIPEQHLTPLQQQRDVTIRHLRARLRDSEGLLGHREREVQELKSQLERMREDWVEEECHRVEAQLALKEARREIRQLREAVDVMEVSLHEKDQGLQKYFADIGLQNRKLEALLHSMEVAQGGARQDGADGGDHDAAHSPVSRGDDLGFADESLTAETTESLGRAGGAGVGADGGDGGGTRGAAAAMDIAAPRIAVAAAAGVLRRGVARGSLGLEVSLLEEKIGRSDRQQEEEEDVGLGVLSIRSRCRPYRKSPTSAELGVQADIVICDTGPPSSSSSSSSSAATTGGGGVSSTSDGKLVDLSQSDPTTILLVSPSSGTGRRRCRCVPPRRRLLLGTAAAGGGGGGGGVSPNNDDVGVHFWSRHAVLDWAAVAVPLVPTVAWLVSRHRAGELARQEPLYNIATALRGCCLLALSRLRVAPQQL</sequence>
<feature type="region of interest" description="Disordered" evidence="8">
    <location>
        <begin position="300"/>
        <end position="406"/>
    </location>
</feature>
<keyword evidence="5 7" id="KW-0175">Coiled coil</keyword>
<keyword evidence="2" id="KW-0597">Phosphoprotein</keyword>
<keyword evidence="3" id="KW-0812">Transmembrane</keyword>
<dbReference type="GO" id="GO:0060074">
    <property type="term" value="P:synapse maturation"/>
    <property type="evidence" value="ECO:0007669"/>
    <property type="project" value="TreeGrafter"/>
</dbReference>
<feature type="region of interest" description="Disordered" evidence="8">
    <location>
        <begin position="1"/>
        <end position="276"/>
    </location>
</feature>
<evidence type="ECO:0000256" key="5">
    <source>
        <dbReference type="ARBA" id="ARBA00023054"/>
    </source>
</evidence>